<name>A0A9W9C2R0_9PLEO</name>
<sequence>MAANTYYNTHIPAAHEQQQHLLAHASPLSDHFSQPPTPLKPLHFVSETSYHHSHSHNHVEKHDDLDYALHEDANLKSRIRRFRILSRVLSFLISIGVLTPISMTLAKFLQTQSIYRTVTHPDGSTTHRTAWAHDSRTWPTYAYFGVALISTVLNFATIFSYKFGVGRANTASYIASVFSWADLLGNLSVWVAAAAVYRNEKDKHGKSNDLWGWTCSPAAQVIQKDFAKELDKEYLLSGREFIEEREFAGKGSVWDSSRWSCKPLKDFLPSGVTLEDFIKSQDHLKAGHRIDFYGFLE</sequence>
<keyword evidence="1" id="KW-0812">Transmembrane</keyword>
<feature type="transmembrane region" description="Helical" evidence="1">
    <location>
        <begin position="173"/>
        <end position="197"/>
    </location>
</feature>
<comment type="caution">
    <text evidence="2">The sequence shown here is derived from an EMBL/GenBank/DDBJ whole genome shotgun (WGS) entry which is preliminary data.</text>
</comment>
<dbReference type="PANTHER" id="PTHR42069:SF1">
    <property type="entry name" value="MARVEL DOMAIN-CONTAINING PROTEIN"/>
    <property type="match status" value="1"/>
</dbReference>
<feature type="transmembrane region" description="Helical" evidence="1">
    <location>
        <begin position="141"/>
        <end position="161"/>
    </location>
</feature>
<gene>
    <name evidence="2" type="ORF">N0V87_002124</name>
</gene>
<dbReference type="EMBL" id="JAPEUV010000013">
    <property type="protein sequence ID" value="KAJ4341082.1"/>
    <property type="molecule type" value="Genomic_DNA"/>
</dbReference>
<protein>
    <submittedName>
        <fullName evidence="2">Uncharacterized protein</fullName>
    </submittedName>
</protein>
<keyword evidence="3" id="KW-1185">Reference proteome</keyword>
<keyword evidence="1" id="KW-1133">Transmembrane helix</keyword>
<dbReference type="PANTHER" id="PTHR42069">
    <property type="entry name" value="HYPHAL ANASTAMOSIS-8 PROTEIN"/>
    <property type="match status" value="1"/>
</dbReference>
<feature type="transmembrane region" description="Helical" evidence="1">
    <location>
        <begin position="84"/>
        <end position="106"/>
    </location>
</feature>
<dbReference type="AlphaFoldDB" id="A0A9W9C2R0"/>
<evidence type="ECO:0000256" key="1">
    <source>
        <dbReference type="SAM" id="Phobius"/>
    </source>
</evidence>
<accession>A0A9W9C2R0</accession>
<organism evidence="2 3">
    <name type="scientific">Didymella glomerata</name>
    <dbReference type="NCBI Taxonomy" id="749621"/>
    <lineage>
        <taxon>Eukaryota</taxon>
        <taxon>Fungi</taxon>
        <taxon>Dikarya</taxon>
        <taxon>Ascomycota</taxon>
        <taxon>Pezizomycotina</taxon>
        <taxon>Dothideomycetes</taxon>
        <taxon>Pleosporomycetidae</taxon>
        <taxon>Pleosporales</taxon>
        <taxon>Pleosporineae</taxon>
        <taxon>Didymellaceae</taxon>
        <taxon>Didymella</taxon>
    </lineage>
</organism>
<dbReference type="Proteomes" id="UP001140562">
    <property type="component" value="Unassembled WGS sequence"/>
</dbReference>
<dbReference type="OrthoDB" id="5371583at2759"/>
<evidence type="ECO:0000313" key="3">
    <source>
        <dbReference type="Proteomes" id="UP001140562"/>
    </source>
</evidence>
<proteinExistence type="predicted"/>
<reference evidence="2" key="1">
    <citation type="submission" date="2022-10" db="EMBL/GenBank/DDBJ databases">
        <title>Tapping the CABI collections for fungal endophytes: first genome assemblies for Collariella, Neodidymelliopsis, Ascochyta clinopodiicola, Didymella pomorum, Didymosphaeria variabile, Neocosmospora piperis and Neocucurbitaria cava.</title>
        <authorList>
            <person name="Hill R."/>
        </authorList>
    </citation>
    <scope>NUCLEOTIDE SEQUENCE</scope>
    <source>
        <strain evidence="2">IMI 360193</strain>
    </source>
</reference>
<keyword evidence="1" id="KW-0472">Membrane</keyword>
<evidence type="ECO:0000313" key="2">
    <source>
        <dbReference type="EMBL" id="KAJ4341082.1"/>
    </source>
</evidence>